<dbReference type="InterPro" id="IPR029044">
    <property type="entry name" value="Nucleotide-diphossugar_trans"/>
</dbReference>
<feature type="domain" description="Glycosyltransferase 2-like prokaryotic type" evidence="1">
    <location>
        <begin position="5"/>
        <end position="208"/>
    </location>
</feature>
<dbReference type="Gene3D" id="3.90.550.10">
    <property type="entry name" value="Spore Coat Polysaccharide Biosynthesis Protein SpsA, Chain A"/>
    <property type="match status" value="1"/>
</dbReference>
<protein>
    <submittedName>
        <fullName evidence="2">Glycosyltransferase family 2 protein</fullName>
    </submittedName>
</protein>
<keyword evidence="3" id="KW-1185">Reference proteome</keyword>
<dbReference type="EMBL" id="JBHFNS010000070">
    <property type="protein sequence ID" value="MFB2937273.1"/>
    <property type="molecule type" value="Genomic_DNA"/>
</dbReference>
<gene>
    <name evidence="2" type="ORF">ACE1B6_18655</name>
</gene>
<evidence type="ECO:0000313" key="3">
    <source>
        <dbReference type="Proteomes" id="UP001576776"/>
    </source>
</evidence>
<evidence type="ECO:0000259" key="1">
    <source>
        <dbReference type="Pfam" id="PF10111"/>
    </source>
</evidence>
<dbReference type="PANTHER" id="PTHR22916">
    <property type="entry name" value="GLYCOSYLTRANSFERASE"/>
    <property type="match status" value="1"/>
</dbReference>
<dbReference type="InterPro" id="IPR019290">
    <property type="entry name" value="GlycosylTrfase-like_prok"/>
</dbReference>
<dbReference type="Pfam" id="PF10111">
    <property type="entry name" value="Glyco_tranf_2_2"/>
    <property type="match status" value="1"/>
</dbReference>
<evidence type="ECO:0000313" key="2">
    <source>
        <dbReference type="EMBL" id="MFB2937273.1"/>
    </source>
</evidence>
<dbReference type="CDD" id="cd00761">
    <property type="entry name" value="Glyco_tranf_GTA_type"/>
    <property type="match status" value="1"/>
</dbReference>
<name>A0ABV4YGM0_9CYAN</name>
<dbReference type="RefSeq" id="WP_413258755.1">
    <property type="nucleotide sequence ID" value="NZ_JBHFNS010000070.1"/>
</dbReference>
<comment type="caution">
    <text evidence="2">The sequence shown here is derived from an EMBL/GenBank/DDBJ whole genome shotgun (WGS) entry which is preliminary data.</text>
</comment>
<organism evidence="2 3">
    <name type="scientific">Floridaenema fluviatile BLCC-F154</name>
    <dbReference type="NCBI Taxonomy" id="3153640"/>
    <lineage>
        <taxon>Bacteria</taxon>
        <taxon>Bacillati</taxon>
        <taxon>Cyanobacteriota</taxon>
        <taxon>Cyanophyceae</taxon>
        <taxon>Oscillatoriophycideae</taxon>
        <taxon>Aerosakkonematales</taxon>
        <taxon>Aerosakkonemataceae</taxon>
        <taxon>Floridanema</taxon>
        <taxon>Floridanema fluviatile</taxon>
    </lineage>
</organism>
<dbReference type="SUPFAM" id="SSF53448">
    <property type="entry name" value="Nucleotide-diphospho-sugar transferases"/>
    <property type="match status" value="1"/>
</dbReference>
<proteinExistence type="predicted"/>
<sequence>MPLISVIIPAYNSEKTIRDTIKSVINQTCNNFEIIVINDGSQDSTLEIVSQFSDPRLKVFSYPNAGGAVSRNRGFSHSSGEFIAFLDADDLWTPDKLELQLTALQENPEAAVAYSWMDCIDESGKFFRPGSHRTENGDIYAKLFLTCFVETGSNPMIRRQAFIEVNGFDETLSASQDYELYLRLASRYNFVAVPHTQVLYRLSSNSMTCNIKRHEETSVLVRERTFNKAEKPLPRNLKQHSLANFYKDFTFRVLDMSANPSRGLEAGRLLSKAVKYDPSLIKKRVFWKVLLKIGTMLLLPPKLSQYVINKKKNLYNVSALFQYMKIDPFN</sequence>
<accession>A0ABV4YGM0</accession>
<reference evidence="2 3" key="1">
    <citation type="submission" date="2024-09" db="EMBL/GenBank/DDBJ databases">
        <title>Floridaenema gen nov. (Aerosakkonemataceae, Aerosakkonematales ord. nov., Cyanobacteria) from benthic tropical and subtropical fresh waters, with the description of four new species.</title>
        <authorList>
            <person name="Moretto J.A."/>
            <person name="Berthold D.E."/>
            <person name="Lefler F.W."/>
            <person name="Huang I.-S."/>
            <person name="Laughinghouse H. IV."/>
        </authorList>
    </citation>
    <scope>NUCLEOTIDE SEQUENCE [LARGE SCALE GENOMIC DNA]</scope>
    <source>
        <strain evidence="2 3">BLCC-F154</strain>
    </source>
</reference>
<dbReference type="PANTHER" id="PTHR22916:SF3">
    <property type="entry name" value="UDP-GLCNAC:BETAGAL BETA-1,3-N-ACETYLGLUCOSAMINYLTRANSFERASE-LIKE PROTEIN 1"/>
    <property type="match status" value="1"/>
</dbReference>
<dbReference type="Proteomes" id="UP001576776">
    <property type="component" value="Unassembled WGS sequence"/>
</dbReference>